<organism evidence="2 3">
    <name type="scientific">Coprinopsis marcescibilis</name>
    <name type="common">Agaric fungus</name>
    <name type="synonym">Psathyrella marcescibilis</name>
    <dbReference type="NCBI Taxonomy" id="230819"/>
    <lineage>
        <taxon>Eukaryota</taxon>
        <taxon>Fungi</taxon>
        <taxon>Dikarya</taxon>
        <taxon>Basidiomycota</taxon>
        <taxon>Agaricomycotina</taxon>
        <taxon>Agaricomycetes</taxon>
        <taxon>Agaricomycetidae</taxon>
        <taxon>Agaricales</taxon>
        <taxon>Agaricineae</taxon>
        <taxon>Psathyrellaceae</taxon>
        <taxon>Coprinopsis</taxon>
    </lineage>
</organism>
<dbReference type="OrthoDB" id="2987979at2759"/>
<evidence type="ECO:0000256" key="1">
    <source>
        <dbReference type="SAM" id="MobiDB-lite"/>
    </source>
</evidence>
<feature type="compositionally biased region" description="Polar residues" evidence="1">
    <location>
        <begin position="460"/>
        <end position="478"/>
    </location>
</feature>
<sequence>MGSNIGPAPRQCLRRLGEMETMAMYSPACRLPDELWHLIASQLTRNSLNNHFPVELIAVNRPLLTFYLSLVYSNVCWSRLDKGVIRQLISLQSPVPAGHVKRLRIHAWFIDSIRAQDGSSADRTRDTLWKLASSFITKLFAKNTAHGVPITATLETIGAQYDKVFSQTSSSNRKSISSKRFSFPRAIFPNEVIITAMMTAMQHMHNLTTYSFELRHLPLTNSNMRLLRAARTSFAGNLRRLVLHTTIRRLASVVAQADFEFLDQLELHFDYDVTVGQHAIGISSTDDAKDQEHIETELYHLQTHVLPFINALRSNLHELAISSTSTVDLTALFQGLDTFPNLRSLVLNIYFDESHLSDAQPLVHFLTAHKTTLLHLEFKPVTPPSTGATAGATFYGNNRSNPPSTRPDNAPLAEVAEGRRRQSWARIQTLLLAPANEGLLRNLESLTVPVSLLHTRNVDDSTGSTHGNPTSASASMPSNVTPTLWQTISLIKRSLPSLTSLAILDRKLSYAELIHVLDIFSDKPFQLKTLYIEVLVMDSMLLKALATRLLGLKNLVVVHAAGGLDVVSAHSSFACRAVQCIWLPATYAHVDHYESPHELVY</sequence>
<dbReference type="AlphaFoldDB" id="A0A5C3KVK2"/>
<reference evidence="2 3" key="1">
    <citation type="journal article" date="2019" name="Nat. Ecol. Evol.">
        <title>Megaphylogeny resolves global patterns of mushroom evolution.</title>
        <authorList>
            <person name="Varga T."/>
            <person name="Krizsan K."/>
            <person name="Foldi C."/>
            <person name="Dima B."/>
            <person name="Sanchez-Garcia M."/>
            <person name="Sanchez-Ramirez S."/>
            <person name="Szollosi G.J."/>
            <person name="Szarkandi J.G."/>
            <person name="Papp V."/>
            <person name="Albert L."/>
            <person name="Andreopoulos W."/>
            <person name="Angelini C."/>
            <person name="Antonin V."/>
            <person name="Barry K.W."/>
            <person name="Bougher N.L."/>
            <person name="Buchanan P."/>
            <person name="Buyck B."/>
            <person name="Bense V."/>
            <person name="Catcheside P."/>
            <person name="Chovatia M."/>
            <person name="Cooper J."/>
            <person name="Damon W."/>
            <person name="Desjardin D."/>
            <person name="Finy P."/>
            <person name="Geml J."/>
            <person name="Haridas S."/>
            <person name="Hughes K."/>
            <person name="Justo A."/>
            <person name="Karasinski D."/>
            <person name="Kautmanova I."/>
            <person name="Kiss B."/>
            <person name="Kocsube S."/>
            <person name="Kotiranta H."/>
            <person name="LaButti K.M."/>
            <person name="Lechner B.E."/>
            <person name="Liimatainen K."/>
            <person name="Lipzen A."/>
            <person name="Lukacs Z."/>
            <person name="Mihaltcheva S."/>
            <person name="Morgado L.N."/>
            <person name="Niskanen T."/>
            <person name="Noordeloos M.E."/>
            <person name="Ohm R.A."/>
            <person name="Ortiz-Santana B."/>
            <person name="Ovrebo C."/>
            <person name="Racz N."/>
            <person name="Riley R."/>
            <person name="Savchenko A."/>
            <person name="Shiryaev A."/>
            <person name="Soop K."/>
            <person name="Spirin V."/>
            <person name="Szebenyi C."/>
            <person name="Tomsovsky M."/>
            <person name="Tulloss R.E."/>
            <person name="Uehling J."/>
            <person name="Grigoriev I.V."/>
            <person name="Vagvolgyi C."/>
            <person name="Papp T."/>
            <person name="Martin F.M."/>
            <person name="Miettinen O."/>
            <person name="Hibbett D.S."/>
            <person name="Nagy L.G."/>
        </authorList>
    </citation>
    <scope>NUCLEOTIDE SEQUENCE [LARGE SCALE GENOMIC DNA]</scope>
    <source>
        <strain evidence="2 3">CBS 121175</strain>
    </source>
</reference>
<gene>
    <name evidence="2" type="ORF">FA15DRAFT_415646</name>
</gene>
<name>A0A5C3KVK2_COPMA</name>
<proteinExistence type="predicted"/>
<accession>A0A5C3KVK2</accession>
<evidence type="ECO:0000313" key="3">
    <source>
        <dbReference type="Proteomes" id="UP000307440"/>
    </source>
</evidence>
<evidence type="ECO:0000313" key="2">
    <source>
        <dbReference type="EMBL" id="TFK24464.1"/>
    </source>
</evidence>
<protein>
    <submittedName>
        <fullName evidence="2">Uncharacterized protein</fullName>
    </submittedName>
</protein>
<feature type="region of interest" description="Disordered" evidence="1">
    <location>
        <begin position="457"/>
        <end position="478"/>
    </location>
</feature>
<dbReference type="EMBL" id="ML210200">
    <property type="protein sequence ID" value="TFK24464.1"/>
    <property type="molecule type" value="Genomic_DNA"/>
</dbReference>
<dbReference type="Proteomes" id="UP000307440">
    <property type="component" value="Unassembled WGS sequence"/>
</dbReference>
<keyword evidence="3" id="KW-1185">Reference proteome</keyword>